<dbReference type="PANTHER" id="PTHR12127">
    <property type="entry name" value="MUCOLIPIN"/>
    <property type="match status" value="1"/>
</dbReference>
<evidence type="ECO:0000256" key="5">
    <source>
        <dbReference type="ARBA" id="ARBA00022692"/>
    </source>
</evidence>
<keyword evidence="9 13" id="KW-0472">Membrane</keyword>
<evidence type="ECO:0000259" key="15">
    <source>
        <dbReference type="Pfam" id="PF21381"/>
    </source>
</evidence>
<evidence type="ECO:0000313" key="16">
    <source>
        <dbReference type="Ensembl" id="ENSCCRP00010108687.1"/>
    </source>
</evidence>
<reference evidence="16" key="2">
    <citation type="submission" date="2025-09" db="UniProtKB">
        <authorList>
            <consortium name="Ensembl"/>
        </authorList>
    </citation>
    <scope>IDENTIFICATION</scope>
</reference>
<feature type="domain" description="Mucolipin extracytosolic" evidence="15">
    <location>
        <begin position="78"/>
        <end position="261"/>
    </location>
</feature>
<dbReference type="InterPro" id="IPR013122">
    <property type="entry name" value="PKD1_2_channel"/>
</dbReference>
<evidence type="ECO:0000256" key="7">
    <source>
        <dbReference type="ARBA" id="ARBA00022989"/>
    </source>
</evidence>
<feature type="transmembrane region" description="Helical" evidence="13">
    <location>
        <begin position="334"/>
        <end position="351"/>
    </location>
</feature>
<comment type="catalytic activity">
    <reaction evidence="12">
        <text>Ca(2+)(in) = Ca(2+)(out)</text>
        <dbReference type="Rhea" id="RHEA:29671"/>
        <dbReference type="ChEBI" id="CHEBI:29108"/>
    </reaction>
</comment>
<dbReference type="AlphaFoldDB" id="A0A8C1PRE3"/>
<keyword evidence="4" id="KW-1003">Cell membrane</keyword>
<dbReference type="GO" id="GO:0072345">
    <property type="term" value="F:NAADP-sensitive calcium-release channel activity"/>
    <property type="evidence" value="ECO:0007669"/>
    <property type="project" value="TreeGrafter"/>
</dbReference>
<dbReference type="Pfam" id="PF21381">
    <property type="entry name" value="MCLN_ECD"/>
    <property type="match status" value="1"/>
</dbReference>
<dbReference type="Gene3D" id="1.10.287.70">
    <property type="match status" value="1"/>
</dbReference>
<feature type="transmembrane region" description="Helical" evidence="13">
    <location>
        <begin position="363"/>
        <end position="385"/>
    </location>
</feature>
<feature type="transmembrane region" description="Helical" evidence="13">
    <location>
        <begin position="405"/>
        <end position="427"/>
    </location>
</feature>
<keyword evidence="3" id="KW-0813">Transport</keyword>
<dbReference type="GO" id="GO:0005886">
    <property type="term" value="C:plasma membrane"/>
    <property type="evidence" value="ECO:0007669"/>
    <property type="project" value="UniProtKB-SubCell"/>
</dbReference>
<comment type="subcellular location">
    <subcellularLocation>
        <location evidence="2">Cell membrane</location>
        <topology evidence="2">Multi-pass membrane protein</topology>
    </subcellularLocation>
    <subcellularLocation>
        <location evidence="1">Endosome membrane</location>
        <topology evidence="1">Multi-pass membrane protein</topology>
    </subcellularLocation>
</comment>
<dbReference type="Proteomes" id="UP000694427">
    <property type="component" value="Unplaced"/>
</dbReference>
<feature type="domain" description="Polycystin cation channel PKD1/PKD2" evidence="14">
    <location>
        <begin position="366"/>
        <end position="501"/>
    </location>
</feature>
<protein>
    <submittedName>
        <fullName evidence="16">Mucolipin-2-like</fullName>
    </submittedName>
</protein>
<evidence type="ECO:0000256" key="3">
    <source>
        <dbReference type="ARBA" id="ARBA00022448"/>
    </source>
</evidence>
<dbReference type="FunFam" id="1.10.287.70:FF:000033">
    <property type="entry name" value="Mucolipin 1"/>
    <property type="match status" value="1"/>
</dbReference>
<feature type="transmembrane region" description="Helical" evidence="13">
    <location>
        <begin position="275"/>
        <end position="296"/>
    </location>
</feature>
<keyword evidence="11" id="KW-0407">Ion channel</keyword>
<proteinExistence type="predicted"/>
<keyword evidence="10" id="KW-1015">Disulfide bond</keyword>
<keyword evidence="6" id="KW-0967">Endosome</keyword>
<dbReference type="PANTHER" id="PTHR12127:SF4">
    <property type="entry name" value="MUCOLIPIN-2"/>
    <property type="match status" value="1"/>
</dbReference>
<evidence type="ECO:0000256" key="4">
    <source>
        <dbReference type="ARBA" id="ARBA00022475"/>
    </source>
</evidence>
<evidence type="ECO:0000256" key="10">
    <source>
        <dbReference type="ARBA" id="ARBA00023157"/>
    </source>
</evidence>
<dbReference type="Ensembl" id="ENSCCRT00010120948.1">
    <property type="protein sequence ID" value="ENSCCRP00010108687.1"/>
    <property type="gene ID" value="ENSCCRG00010047988.1"/>
</dbReference>
<feature type="transmembrane region" description="Helical" evidence="13">
    <location>
        <begin position="473"/>
        <end position="494"/>
    </location>
</feature>
<keyword evidence="8" id="KW-0406">Ion transport</keyword>
<organism evidence="16 17">
    <name type="scientific">Cyprinus carpio</name>
    <name type="common">Common carp</name>
    <dbReference type="NCBI Taxonomy" id="7962"/>
    <lineage>
        <taxon>Eukaryota</taxon>
        <taxon>Metazoa</taxon>
        <taxon>Chordata</taxon>
        <taxon>Craniata</taxon>
        <taxon>Vertebrata</taxon>
        <taxon>Euteleostomi</taxon>
        <taxon>Actinopterygii</taxon>
        <taxon>Neopterygii</taxon>
        <taxon>Teleostei</taxon>
        <taxon>Ostariophysi</taxon>
        <taxon>Cypriniformes</taxon>
        <taxon>Cyprinidae</taxon>
        <taxon>Cyprininae</taxon>
        <taxon>Cyprinus</taxon>
    </lineage>
</organism>
<evidence type="ECO:0000256" key="1">
    <source>
        <dbReference type="ARBA" id="ARBA00004337"/>
    </source>
</evidence>
<keyword evidence="7 13" id="KW-1133">Transmembrane helix</keyword>
<sequence>PVEQTAALDLYLWFVSTSAAIDPMTEEILRDDLRFYFMSPCEKYRTRRQLPWKLAVQILKIFMITLQLILFGLNNQLVVSYKEENLMAFKSLFLKGYSGVDEDDYSIAVYTKQSVYDSLHYVIDQYSQLGNLSVGPVSYAEENEKFLPLIICKKSYKKGSTEPSKEVYDIDAELETVCLTLDPESTKTWRMNNASFFELDFYRLVDIETTFTLKGINLQTVRSHELPDCYSFFVKILFDNSCHSGKVKLTLDFEAVSSVCKNWKISGTAQKSTHYLLIFDGFVIVVCLILIILWPVSVSFMCHFLSLQRFSSFCLENYNQKVCEDDQREFLNGWYILVIISDVLAIIGSILKMEIQAKSMTNYDVCSIFLGTSTLMVWVGVIRYLAYFEKYNVLILTMRAALPKVLRFCCCAGMIYLGYTFCGWIVLGPYHEKFEGLSRVAECLFSLVNGDDMFPTFAEFEQKNTMVWLFSRAYLYSFISLFIYMVLSLFIALITDAYETIKGQEGVGTECGEAETIHPSVMLCCCKRYSI</sequence>
<evidence type="ECO:0000256" key="8">
    <source>
        <dbReference type="ARBA" id="ARBA00023065"/>
    </source>
</evidence>
<dbReference type="CDD" id="cd21071">
    <property type="entry name" value="ELD_TRPML2"/>
    <property type="match status" value="1"/>
</dbReference>
<accession>A0A8C1PRE3</accession>
<keyword evidence="17" id="KW-1185">Reference proteome</keyword>
<evidence type="ECO:0000256" key="11">
    <source>
        <dbReference type="ARBA" id="ARBA00023303"/>
    </source>
</evidence>
<dbReference type="Pfam" id="PF08016">
    <property type="entry name" value="PKD_channel"/>
    <property type="match status" value="1"/>
</dbReference>
<evidence type="ECO:0000256" key="2">
    <source>
        <dbReference type="ARBA" id="ARBA00004651"/>
    </source>
</evidence>
<evidence type="ECO:0000313" key="17">
    <source>
        <dbReference type="Proteomes" id="UP000694427"/>
    </source>
</evidence>
<reference evidence="16" key="1">
    <citation type="submission" date="2025-08" db="UniProtKB">
        <authorList>
            <consortium name="Ensembl"/>
        </authorList>
    </citation>
    <scope>IDENTIFICATION</scope>
</reference>
<evidence type="ECO:0000256" key="9">
    <source>
        <dbReference type="ARBA" id="ARBA00023136"/>
    </source>
</evidence>
<evidence type="ECO:0000256" key="13">
    <source>
        <dbReference type="SAM" id="Phobius"/>
    </source>
</evidence>
<evidence type="ECO:0000256" key="12">
    <source>
        <dbReference type="ARBA" id="ARBA00036634"/>
    </source>
</evidence>
<keyword evidence="5 13" id="KW-0812">Transmembrane</keyword>
<evidence type="ECO:0000256" key="6">
    <source>
        <dbReference type="ARBA" id="ARBA00022753"/>
    </source>
</evidence>
<dbReference type="InterPro" id="IPR049134">
    <property type="entry name" value="MCLN_ECD"/>
</dbReference>
<evidence type="ECO:0000259" key="14">
    <source>
        <dbReference type="Pfam" id="PF08016"/>
    </source>
</evidence>
<dbReference type="InterPro" id="IPR039031">
    <property type="entry name" value="Mucolipin"/>
</dbReference>
<dbReference type="GO" id="GO:0010008">
    <property type="term" value="C:endosome membrane"/>
    <property type="evidence" value="ECO:0007669"/>
    <property type="project" value="UniProtKB-SubCell"/>
</dbReference>
<name>A0A8C1PRE3_CYPCA</name>